<evidence type="ECO:0000313" key="1">
    <source>
        <dbReference type="EMBL" id="GEU43330.1"/>
    </source>
</evidence>
<gene>
    <name evidence="1" type="ORF">Tci_015308</name>
</gene>
<protein>
    <submittedName>
        <fullName evidence="1">COP9 signalosome complex subunit 6a</fullName>
    </submittedName>
</protein>
<name>A0A6L2K3A9_TANCI</name>
<dbReference type="AlphaFoldDB" id="A0A6L2K3A9"/>
<dbReference type="EMBL" id="BKCJ010001695">
    <property type="protein sequence ID" value="GEU43330.1"/>
    <property type="molecule type" value="Genomic_DNA"/>
</dbReference>
<accession>A0A6L2K3A9</accession>
<reference evidence="1" key="1">
    <citation type="journal article" date="2019" name="Sci. Rep.">
        <title>Draft genome of Tanacetum cinerariifolium, the natural source of mosquito coil.</title>
        <authorList>
            <person name="Yamashiro T."/>
            <person name="Shiraishi A."/>
            <person name="Satake H."/>
            <person name="Nakayama K."/>
        </authorList>
    </citation>
    <scope>NUCLEOTIDE SEQUENCE</scope>
</reference>
<proteinExistence type="predicted"/>
<organism evidence="1">
    <name type="scientific">Tanacetum cinerariifolium</name>
    <name type="common">Dalmatian daisy</name>
    <name type="synonym">Chrysanthemum cinerariifolium</name>
    <dbReference type="NCBI Taxonomy" id="118510"/>
    <lineage>
        <taxon>Eukaryota</taxon>
        <taxon>Viridiplantae</taxon>
        <taxon>Streptophyta</taxon>
        <taxon>Embryophyta</taxon>
        <taxon>Tracheophyta</taxon>
        <taxon>Spermatophyta</taxon>
        <taxon>Magnoliopsida</taxon>
        <taxon>eudicotyledons</taxon>
        <taxon>Gunneridae</taxon>
        <taxon>Pentapetalae</taxon>
        <taxon>asterids</taxon>
        <taxon>campanulids</taxon>
        <taxon>Asterales</taxon>
        <taxon>Asteraceae</taxon>
        <taxon>Asteroideae</taxon>
        <taxon>Anthemideae</taxon>
        <taxon>Anthemidinae</taxon>
        <taxon>Tanacetum</taxon>
    </lineage>
</organism>
<sequence length="179" mass="20504">MVRAYYGRIMSFFAQAALSLSKGGGYEFAEKAMDINERLVYLLLNPLINHAQKDLPVTIYEIGSCLSDNKLYSVRIYSVPGDYFYHMVLLKEPPRYYSAHMKWRNKFFVEYCTNESINVVPSVSAASFQALDSTLPNVDSLSDAVIYSFFASQSKSPQLENEDLKQIDVGYLEKMDLKW</sequence>
<comment type="caution">
    <text evidence="1">The sequence shown here is derived from an EMBL/GenBank/DDBJ whole genome shotgun (WGS) entry which is preliminary data.</text>
</comment>